<dbReference type="AlphaFoldDB" id="A0A1M6C686"/>
<dbReference type="EMBL" id="FQZH01000001">
    <property type="protein sequence ID" value="SHI56248.1"/>
    <property type="molecule type" value="Genomic_DNA"/>
</dbReference>
<dbReference type="Proteomes" id="UP000184232">
    <property type="component" value="Unassembled WGS sequence"/>
</dbReference>
<protein>
    <submittedName>
        <fullName evidence="1">Uncharacterized protein</fullName>
    </submittedName>
</protein>
<dbReference type="OrthoDB" id="9862590at2"/>
<gene>
    <name evidence="1" type="ORF">SAMN05444337_0285</name>
</gene>
<proteinExistence type="predicted"/>
<name>A0A1M6C686_9FLAO</name>
<evidence type="ECO:0000313" key="2">
    <source>
        <dbReference type="Proteomes" id="UP000184232"/>
    </source>
</evidence>
<organism evidence="1 2">
    <name type="scientific">Flavobacterium haoranii</name>
    <dbReference type="NCBI Taxonomy" id="683124"/>
    <lineage>
        <taxon>Bacteria</taxon>
        <taxon>Pseudomonadati</taxon>
        <taxon>Bacteroidota</taxon>
        <taxon>Flavobacteriia</taxon>
        <taxon>Flavobacteriales</taxon>
        <taxon>Flavobacteriaceae</taxon>
        <taxon>Flavobacterium</taxon>
    </lineage>
</organism>
<accession>A0A1M6C686</accession>
<sequence>MEWSNERNLITSFFTNLEDYNRFCQKLRGLVIANNEGTVFAELEKKEGYFLYTLTWLEDQKYIGDYVKVFEPTEENIKVFNDGCRILAERLEIYITTNDEAKVPMYPTAFGELTHVLK</sequence>
<dbReference type="RefSeq" id="WP_072780793.1">
    <property type="nucleotide sequence ID" value="NZ_CP045292.1"/>
</dbReference>
<keyword evidence="2" id="KW-1185">Reference proteome</keyword>
<reference evidence="1 2" key="1">
    <citation type="submission" date="2016-11" db="EMBL/GenBank/DDBJ databases">
        <authorList>
            <person name="Jaros S."/>
            <person name="Januszkiewicz K."/>
            <person name="Wedrychowicz H."/>
        </authorList>
    </citation>
    <scope>NUCLEOTIDE SEQUENCE [LARGE SCALE GENOMIC DNA]</scope>
    <source>
        <strain evidence="1 2">DSM 22807</strain>
    </source>
</reference>
<evidence type="ECO:0000313" key="1">
    <source>
        <dbReference type="EMBL" id="SHI56248.1"/>
    </source>
</evidence>
<dbReference type="STRING" id="683124.SAMN05444337_0285"/>